<sequence>MEMNLFGLQMGKPRKNPQQSSGFNFPCLFCSAGLVLHNDNVPSTCGHSSTGQPLFGSPAENLGNPIALPQELRCGSGIFAALKLQGRAEPQFGGKANNGRKGNMISNIV</sequence>
<evidence type="ECO:0000313" key="3">
    <source>
        <dbReference type="Proteomes" id="UP001558613"/>
    </source>
</evidence>
<keyword evidence="3" id="KW-1185">Reference proteome</keyword>
<gene>
    <name evidence="2" type="ORF">QQF64_009160</name>
</gene>
<dbReference type="Proteomes" id="UP001558613">
    <property type="component" value="Unassembled WGS sequence"/>
</dbReference>
<reference evidence="2 3" key="1">
    <citation type="submission" date="2023-09" db="EMBL/GenBank/DDBJ databases">
        <authorList>
            <person name="Wang M."/>
        </authorList>
    </citation>
    <scope>NUCLEOTIDE SEQUENCE [LARGE SCALE GENOMIC DNA]</scope>
    <source>
        <strain evidence="2">GT-2023</strain>
        <tissue evidence="2">Liver</tissue>
    </source>
</reference>
<comment type="caution">
    <text evidence="2">The sequence shown here is derived from an EMBL/GenBank/DDBJ whole genome shotgun (WGS) entry which is preliminary data.</text>
</comment>
<dbReference type="EMBL" id="JAYMGO010000016">
    <property type="protein sequence ID" value="KAL1258583.1"/>
    <property type="molecule type" value="Genomic_DNA"/>
</dbReference>
<organism evidence="2 3">
    <name type="scientific">Cirrhinus molitorella</name>
    <name type="common">mud carp</name>
    <dbReference type="NCBI Taxonomy" id="172907"/>
    <lineage>
        <taxon>Eukaryota</taxon>
        <taxon>Metazoa</taxon>
        <taxon>Chordata</taxon>
        <taxon>Craniata</taxon>
        <taxon>Vertebrata</taxon>
        <taxon>Euteleostomi</taxon>
        <taxon>Actinopterygii</taxon>
        <taxon>Neopterygii</taxon>
        <taxon>Teleostei</taxon>
        <taxon>Ostariophysi</taxon>
        <taxon>Cypriniformes</taxon>
        <taxon>Cyprinidae</taxon>
        <taxon>Labeoninae</taxon>
        <taxon>Labeonini</taxon>
        <taxon>Cirrhinus</taxon>
    </lineage>
</organism>
<name>A0ABR3M0D8_9TELE</name>
<proteinExistence type="predicted"/>
<protein>
    <submittedName>
        <fullName evidence="2">Uncharacterized protein</fullName>
    </submittedName>
</protein>
<feature type="region of interest" description="Disordered" evidence="1">
    <location>
        <begin position="90"/>
        <end position="109"/>
    </location>
</feature>
<evidence type="ECO:0000313" key="2">
    <source>
        <dbReference type="EMBL" id="KAL1258583.1"/>
    </source>
</evidence>
<evidence type="ECO:0000256" key="1">
    <source>
        <dbReference type="SAM" id="MobiDB-lite"/>
    </source>
</evidence>
<accession>A0ABR3M0D8</accession>